<evidence type="ECO:0000256" key="4">
    <source>
        <dbReference type="ARBA" id="ARBA00047960"/>
    </source>
</evidence>
<dbReference type="InterPro" id="IPR004045">
    <property type="entry name" value="Glutathione_S-Trfase_N"/>
</dbReference>
<dbReference type="Pfam" id="PF14497">
    <property type="entry name" value="GST_C_3"/>
    <property type="match status" value="2"/>
</dbReference>
<feature type="domain" description="GST C-terminal" evidence="7">
    <location>
        <begin position="254"/>
        <end position="386"/>
    </location>
</feature>
<dbReference type="GO" id="GO:0004364">
    <property type="term" value="F:glutathione transferase activity"/>
    <property type="evidence" value="ECO:0007669"/>
    <property type="project" value="UniProtKB-EC"/>
</dbReference>
<accession>A0AAD4MZY8</accession>
<dbReference type="AlphaFoldDB" id="A0AAD4MZY8"/>
<name>A0AAD4MZY8_9BILA</name>
<dbReference type="Gene3D" id="1.20.1050.10">
    <property type="match status" value="2"/>
</dbReference>
<evidence type="ECO:0000256" key="2">
    <source>
        <dbReference type="ARBA" id="ARBA00022679"/>
    </source>
</evidence>
<dbReference type="PANTHER" id="PTHR11571:SF260">
    <property type="entry name" value="GLUTATHIONE S-TRANSFERASE"/>
    <property type="match status" value="1"/>
</dbReference>
<feature type="domain" description="GST N-terminal" evidence="6">
    <location>
        <begin position="2"/>
        <end position="79"/>
    </location>
</feature>
<protein>
    <recommendedName>
        <fullName evidence="1">glutathione transferase</fullName>
        <ecNumber evidence="1">2.5.1.18</ecNumber>
    </recommendedName>
    <alternativeName>
        <fullName evidence="5">GST class-sigma</fullName>
    </alternativeName>
</protein>
<dbReference type="GO" id="GO:0006749">
    <property type="term" value="P:glutathione metabolic process"/>
    <property type="evidence" value="ECO:0007669"/>
    <property type="project" value="TreeGrafter"/>
</dbReference>
<comment type="similarity">
    <text evidence="3">Belongs to the GST superfamily. Sigma family.</text>
</comment>
<evidence type="ECO:0000313" key="8">
    <source>
        <dbReference type="EMBL" id="KAI1708451.1"/>
    </source>
</evidence>
<dbReference type="InterPro" id="IPR036282">
    <property type="entry name" value="Glutathione-S-Trfase_C_sf"/>
</dbReference>
<dbReference type="InterPro" id="IPR050213">
    <property type="entry name" value="GST_superfamily"/>
</dbReference>
<dbReference type="InterPro" id="IPR036249">
    <property type="entry name" value="Thioredoxin-like_sf"/>
</dbReference>
<dbReference type="SFLD" id="SFLDS00019">
    <property type="entry name" value="Glutathione_Transferase_(cytos"/>
    <property type="match status" value="2"/>
</dbReference>
<dbReference type="SFLD" id="SFLDG01205">
    <property type="entry name" value="AMPS.1"/>
    <property type="match status" value="1"/>
</dbReference>
<comment type="caution">
    <text evidence="8">The sequence shown here is derived from an EMBL/GenBank/DDBJ whole genome shotgun (WGS) entry which is preliminary data.</text>
</comment>
<evidence type="ECO:0000259" key="7">
    <source>
        <dbReference type="PROSITE" id="PS50405"/>
    </source>
</evidence>
<gene>
    <name evidence="8" type="ORF">DdX_11834</name>
</gene>
<dbReference type="FunFam" id="1.20.1050.10:FF:000031">
    <property type="entry name" value="Glutathione S-Transferase"/>
    <property type="match status" value="2"/>
</dbReference>
<sequence>MVKYELHYFDTRGLGEAIRLLFAYTNTPYEDVRITQDQWPERKKTYKFAKVPVLKVDGQELAQSAVILRYLAEKFGLAGKDEWEKAKVHEVVDFHKDVYSDMAPYFYNLLGFREGDKAALRKDVFLPNAERLFPQYVRILKESGSGFLAPSGLTFVDFIVADYFDYWISRLEPEFMKENYPEIVAFVEKPIRLLFAYTNTPYEDFRITAEQWPDVKSNYKYGQVPVLKVDGKELAQSAAILRYLAEKFGLAGKDEWEKAKVHEVVDFHKDAFSDLEPYLYAMIGYIEGDKAALRKDVFLPNAERLFPQYVRLLKESGSGFLAPSGLTFVDFLVADYFEYWTSTLEPQFMKENYPEIVAFVEKVYSLPQIHRYPEEQNLSRFAQKST</sequence>
<dbReference type="SFLD" id="SFLDG00363">
    <property type="entry name" value="AMPS_(cytGST):_Alpha-__Mu-__Pi"/>
    <property type="match status" value="1"/>
</dbReference>
<organism evidence="8 9">
    <name type="scientific">Ditylenchus destructor</name>
    <dbReference type="NCBI Taxonomy" id="166010"/>
    <lineage>
        <taxon>Eukaryota</taxon>
        <taxon>Metazoa</taxon>
        <taxon>Ecdysozoa</taxon>
        <taxon>Nematoda</taxon>
        <taxon>Chromadorea</taxon>
        <taxon>Rhabditida</taxon>
        <taxon>Tylenchina</taxon>
        <taxon>Tylenchomorpha</taxon>
        <taxon>Sphaerularioidea</taxon>
        <taxon>Anguinidae</taxon>
        <taxon>Anguininae</taxon>
        <taxon>Ditylenchus</taxon>
    </lineage>
</organism>
<dbReference type="PROSITE" id="PS50405">
    <property type="entry name" value="GST_CTER"/>
    <property type="match status" value="2"/>
</dbReference>
<keyword evidence="2" id="KW-0808">Transferase</keyword>
<dbReference type="InterPro" id="IPR010987">
    <property type="entry name" value="Glutathione-S-Trfase_C-like"/>
</dbReference>
<dbReference type="Pfam" id="PF02798">
    <property type="entry name" value="GST_N"/>
    <property type="match status" value="2"/>
</dbReference>
<dbReference type="SUPFAM" id="SSF52833">
    <property type="entry name" value="Thioredoxin-like"/>
    <property type="match status" value="2"/>
</dbReference>
<evidence type="ECO:0000313" key="9">
    <source>
        <dbReference type="Proteomes" id="UP001201812"/>
    </source>
</evidence>
<dbReference type="Gene3D" id="3.40.30.10">
    <property type="entry name" value="Glutaredoxin"/>
    <property type="match status" value="2"/>
</dbReference>
<dbReference type="CDD" id="cd03039">
    <property type="entry name" value="GST_N_Sigma_like"/>
    <property type="match status" value="2"/>
</dbReference>
<evidence type="ECO:0000256" key="1">
    <source>
        <dbReference type="ARBA" id="ARBA00012452"/>
    </source>
</evidence>
<feature type="domain" description="GST N-terminal" evidence="6">
    <location>
        <begin position="175"/>
        <end position="252"/>
    </location>
</feature>
<evidence type="ECO:0000259" key="6">
    <source>
        <dbReference type="PROSITE" id="PS50404"/>
    </source>
</evidence>
<dbReference type="InterPro" id="IPR040079">
    <property type="entry name" value="Glutathione_S-Trfase"/>
</dbReference>
<dbReference type="FunFam" id="3.40.30.10:FF:000035">
    <property type="entry name" value="hematopoietic prostaglandin D synthase"/>
    <property type="match status" value="1"/>
</dbReference>
<dbReference type="PANTHER" id="PTHR11571">
    <property type="entry name" value="GLUTATHIONE S-TRANSFERASE"/>
    <property type="match status" value="1"/>
</dbReference>
<dbReference type="EC" id="2.5.1.18" evidence="1"/>
<evidence type="ECO:0000256" key="5">
    <source>
        <dbReference type="ARBA" id="ARBA00078118"/>
    </source>
</evidence>
<feature type="domain" description="GST C-terminal" evidence="7">
    <location>
        <begin position="81"/>
        <end position="215"/>
    </location>
</feature>
<dbReference type="InterPro" id="IPR004046">
    <property type="entry name" value="GST_C"/>
</dbReference>
<dbReference type="GO" id="GO:0005737">
    <property type="term" value="C:cytoplasm"/>
    <property type="evidence" value="ECO:0007669"/>
    <property type="project" value="UniProtKB-ARBA"/>
</dbReference>
<dbReference type="Proteomes" id="UP001201812">
    <property type="component" value="Unassembled WGS sequence"/>
</dbReference>
<evidence type="ECO:0000256" key="3">
    <source>
        <dbReference type="ARBA" id="ARBA00038317"/>
    </source>
</evidence>
<reference evidence="8" key="1">
    <citation type="submission" date="2022-01" db="EMBL/GenBank/DDBJ databases">
        <title>Genome Sequence Resource for Two Populations of Ditylenchus destructor, the Migratory Endoparasitic Phytonematode.</title>
        <authorList>
            <person name="Zhang H."/>
            <person name="Lin R."/>
            <person name="Xie B."/>
        </authorList>
    </citation>
    <scope>NUCLEOTIDE SEQUENCE</scope>
    <source>
        <strain evidence="8">BazhouSP</strain>
    </source>
</reference>
<dbReference type="EMBL" id="JAKKPZ010000035">
    <property type="protein sequence ID" value="KAI1708451.1"/>
    <property type="molecule type" value="Genomic_DNA"/>
</dbReference>
<keyword evidence="9" id="KW-1185">Reference proteome</keyword>
<dbReference type="GO" id="GO:0004602">
    <property type="term" value="F:glutathione peroxidase activity"/>
    <property type="evidence" value="ECO:0007669"/>
    <property type="project" value="UniProtKB-ARBA"/>
</dbReference>
<comment type="catalytic activity">
    <reaction evidence="4">
        <text>RX + glutathione = an S-substituted glutathione + a halide anion + H(+)</text>
        <dbReference type="Rhea" id="RHEA:16437"/>
        <dbReference type="ChEBI" id="CHEBI:15378"/>
        <dbReference type="ChEBI" id="CHEBI:16042"/>
        <dbReference type="ChEBI" id="CHEBI:17792"/>
        <dbReference type="ChEBI" id="CHEBI:57925"/>
        <dbReference type="ChEBI" id="CHEBI:90779"/>
        <dbReference type="EC" id="2.5.1.18"/>
    </reaction>
</comment>
<dbReference type="PROSITE" id="PS50404">
    <property type="entry name" value="GST_NTER"/>
    <property type="match status" value="2"/>
</dbReference>
<dbReference type="CDD" id="cd03192">
    <property type="entry name" value="GST_C_Sigma_like"/>
    <property type="match status" value="2"/>
</dbReference>
<dbReference type="SUPFAM" id="SSF47616">
    <property type="entry name" value="GST C-terminal domain-like"/>
    <property type="match status" value="2"/>
</dbReference>
<proteinExistence type="inferred from homology"/>